<reference evidence="1" key="1">
    <citation type="journal article" date="2022" name="Int. J. Mol. Sci.">
        <title>Draft Genome of Tanacetum Coccineum: Genomic Comparison of Closely Related Tanacetum-Family Plants.</title>
        <authorList>
            <person name="Yamashiro T."/>
            <person name="Shiraishi A."/>
            <person name="Nakayama K."/>
            <person name="Satake H."/>
        </authorList>
    </citation>
    <scope>NUCLEOTIDE SEQUENCE</scope>
</reference>
<name>A0ABQ5B983_9ASTR</name>
<accession>A0ABQ5B983</accession>
<dbReference type="Proteomes" id="UP001151760">
    <property type="component" value="Unassembled WGS sequence"/>
</dbReference>
<sequence length="317" mass="35903">MSRLVNVAVAVEVVVVIGSSQSPADEVYFTFGRHLEELHMDLGSFGEEMDTDYGTVHQITHDIDLSSLSQRHIQSGAVTTKTRRRHWISRRKQQKDDEDERLLSIFKQIHINLPFLEAMIHILKGAKVLKDLLSQKEKLEKAASSVKLSEECSAIIQRSLPQKEGDPRSFTLPCLIGPLTGLQESIGESRQIHLPSRFRNFKDGRRRASPDHFGTVLPRHGKVCDRRTRGKIEFKGQSENITSTSGNLMKIPKHSHLMITCTAADHMAFKLIPGTWSKQKIMTANRLKMKKRKILTNPSPFLSTRGQSCWNHLNGKP</sequence>
<gene>
    <name evidence="1" type="ORF">Tco_0856516</name>
</gene>
<organism evidence="1 2">
    <name type="scientific">Tanacetum coccineum</name>
    <dbReference type="NCBI Taxonomy" id="301880"/>
    <lineage>
        <taxon>Eukaryota</taxon>
        <taxon>Viridiplantae</taxon>
        <taxon>Streptophyta</taxon>
        <taxon>Embryophyta</taxon>
        <taxon>Tracheophyta</taxon>
        <taxon>Spermatophyta</taxon>
        <taxon>Magnoliopsida</taxon>
        <taxon>eudicotyledons</taxon>
        <taxon>Gunneridae</taxon>
        <taxon>Pentapetalae</taxon>
        <taxon>asterids</taxon>
        <taxon>campanulids</taxon>
        <taxon>Asterales</taxon>
        <taxon>Asteraceae</taxon>
        <taxon>Asteroideae</taxon>
        <taxon>Anthemideae</taxon>
        <taxon>Anthemidinae</taxon>
        <taxon>Tanacetum</taxon>
    </lineage>
</organism>
<evidence type="ECO:0000313" key="1">
    <source>
        <dbReference type="EMBL" id="GJT09474.1"/>
    </source>
</evidence>
<protein>
    <submittedName>
        <fullName evidence="1">Uncharacterized protein</fullName>
    </submittedName>
</protein>
<comment type="caution">
    <text evidence="1">The sequence shown here is derived from an EMBL/GenBank/DDBJ whole genome shotgun (WGS) entry which is preliminary data.</text>
</comment>
<reference evidence="1" key="2">
    <citation type="submission" date="2022-01" db="EMBL/GenBank/DDBJ databases">
        <authorList>
            <person name="Yamashiro T."/>
            <person name="Shiraishi A."/>
            <person name="Satake H."/>
            <person name="Nakayama K."/>
        </authorList>
    </citation>
    <scope>NUCLEOTIDE SEQUENCE</scope>
</reference>
<keyword evidence="2" id="KW-1185">Reference proteome</keyword>
<evidence type="ECO:0000313" key="2">
    <source>
        <dbReference type="Proteomes" id="UP001151760"/>
    </source>
</evidence>
<proteinExistence type="predicted"/>
<dbReference type="EMBL" id="BQNB010012909">
    <property type="protein sequence ID" value="GJT09474.1"/>
    <property type="molecule type" value="Genomic_DNA"/>
</dbReference>